<evidence type="ECO:0000259" key="2">
    <source>
        <dbReference type="PROSITE" id="PS50858"/>
    </source>
</evidence>
<sequence>MNFFASVFSDSNNAHPNELQEQANRDSSPPEHRSDSSDDGAWEIGGLWKMLSAKSELIIETYRRDLQEFGTGLKKEIEVAHGSLETVGHVIDQFGNTVAKGTANIISHGKDAILLDSESDNDVNTKNKRCTDKKSFNSRRYSRFDAQVRAIQGDVSTYTEVPEDLDGYEKWKSGFSLEGKSEEMEELLRENEGMESVYRRVVPNVVDRNTFWCRYYYRVYRFKKTEDMRARLVRRMSREEEELSWDVEDDDDDDDDDEEEEEEDSDKNNKGKEGDSNGTKRLNVEEMYKSCEDGSKEEKSGDLLQSRGIGDKKDESVEESKVDKTNKEMGDGSKKKVDAEDDTGNMNDSGVDSDKKVIMEKKIDDGKDSLVANKHPGNEKEEEKEEDLDWDEIEDLSRIDEEKVTQTGSPTKVDLLKRLSTAQENEEDLSWDIEDDDDKPANSKA</sequence>
<dbReference type="PANTHER" id="PTHR16019:SF5">
    <property type="entry name" value="BSD DOMAIN-CONTAINING PROTEIN 1"/>
    <property type="match status" value="1"/>
</dbReference>
<dbReference type="SUPFAM" id="SSF140383">
    <property type="entry name" value="BSD domain-like"/>
    <property type="match status" value="1"/>
</dbReference>
<protein>
    <recommendedName>
        <fullName evidence="2">BSD domain-containing protein</fullName>
    </recommendedName>
</protein>
<dbReference type="GO" id="GO:0005737">
    <property type="term" value="C:cytoplasm"/>
    <property type="evidence" value="ECO:0007669"/>
    <property type="project" value="TreeGrafter"/>
</dbReference>
<feature type="compositionally biased region" description="Acidic residues" evidence="1">
    <location>
        <begin position="424"/>
        <end position="438"/>
    </location>
</feature>
<accession>A0AAN9NSA9</accession>
<gene>
    <name evidence="3" type="ORF">VNO80_03755</name>
</gene>
<feature type="compositionally biased region" description="Basic and acidic residues" evidence="1">
    <location>
        <begin position="266"/>
        <end position="275"/>
    </location>
</feature>
<dbReference type="Gene3D" id="1.10.3970.10">
    <property type="entry name" value="BSD domain"/>
    <property type="match status" value="1"/>
</dbReference>
<feature type="compositionally biased region" description="Basic and acidic residues" evidence="1">
    <location>
        <begin position="309"/>
        <end position="338"/>
    </location>
</feature>
<feature type="region of interest" description="Disordered" evidence="1">
    <location>
        <begin position="239"/>
        <end position="445"/>
    </location>
</feature>
<dbReference type="Pfam" id="PF03909">
    <property type="entry name" value="BSD"/>
    <property type="match status" value="1"/>
</dbReference>
<feature type="compositionally biased region" description="Polar residues" evidence="1">
    <location>
        <begin position="8"/>
        <end position="27"/>
    </location>
</feature>
<name>A0AAN9NSA9_PHACN</name>
<dbReference type="AlphaFoldDB" id="A0AAN9NSA9"/>
<feature type="compositionally biased region" description="Acidic residues" evidence="1">
    <location>
        <begin position="382"/>
        <end position="394"/>
    </location>
</feature>
<dbReference type="InterPro" id="IPR035925">
    <property type="entry name" value="BSD_dom_sf"/>
</dbReference>
<reference evidence="3 4" key="1">
    <citation type="submission" date="2024-01" db="EMBL/GenBank/DDBJ databases">
        <title>The genomes of 5 underutilized Papilionoideae crops provide insights into root nodulation and disease resistanc.</title>
        <authorList>
            <person name="Jiang F."/>
        </authorList>
    </citation>
    <scope>NUCLEOTIDE SEQUENCE [LARGE SCALE GENOMIC DNA]</scope>
    <source>
        <strain evidence="3">JINMINGXINNONG_FW02</strain>
        <tissue evidence="3">Leaves</tissue>
    </source>
</reference>
<feature type="compositionally biased region" description="Basic and acidic residues" evidence="1">
    <location>
        <begin position="282"/>
        <end position="301"/>
    </location>
</feature>
<feature type="domain" description="BSD" evidence="2">
    <location>
        <begin position="171"/>
        <end position="223"/>
    </location>
</feature>
<feature type="compositionally biased region" description="Basic and acidic residues" evidence="1">
    <location>
        <begin position="352"/>
        <end position="368"/>
    </location>
</feature>
<dbReference type="InterPro" id="IPR051494">
    <property type="entry name" value="BSD_domain-containing"/>
</dbReference>
<organism evidence="3 4">
    <name type="scientific">Phaseolus coccineus</name>
    <name type="common">Scarlet runner bean</name>
    <name type="synonym">Phaseolus multiflorus</name>
    <dbReference type="NCBI Taxonomy" id="3886"/>
    <lineage>
        <taxon>Eukaryota</taxon>
        <taxon>Viridiplantae</taxon>
        <taxon>Streptophyta</taxon>
        <taxon>Embryophyta</taxon>
        <taxon>Tracheophyta</taxon>
        <taxon>Spermatophyta</taxon>
        <taxon>Magnoliopsida</taxon>
        <taxon>eudicotyledons</taxon>
        <taxon>Gunneridae</taxon>
        <taxon>Pentapetalae</taxon>
        <taxon>rosids</taxon>
        <taxon>fabids</taxon>
        <taxon>Fabales</taxon>
        <taxon>Fabaceae</taxon>
        <taxon>Papilionoideae</taxon>
        <taxon>50 kb inversion clade</taxon>
        <taxon>NPAAA clade</taxon>
        <taxon>indigoferoid/millettioid clade</taxon>
        <taxon>Phaseoleae</taxon>
        <taxon>Phaseolus</taxon>
    </lineage>
</organism>
<dbReference type="PANTHER" id="PTHR16019">
    <property type="entry name" value="SYNAPSE-ASSOCIATED PROTEIN"/>
    <property type="match status" value="1"/>
</dbReference>
<dbReference type="EMBL" id="JAYMYR010000002">
    <property type="protein sequence ID" value="KAK7378316.1"/>
    <property type="molecule type" value="Genomic_DNA"/>
</dbReference>
<dbReference type="InterPro" id="IPR005607">
    <property type="entry name" value="BSD_dom"/>
</dbReference>
<keyword evidence="4" id="KW-1185">Reference proteome</keyword>
<comment type="caution">
    <text evidence="3">The sequence shown here is derived from an EMBL/GenBank/DDBJ whole genome shotgun (WGS) entry which is preliminary data.</text>
</comment>
<feature type="compositionally biased region" description="Basic and acidic residues" evidence="1">
    <location>
        <begin position="395"/>
        <end position="404"/>
    </location>
</feature>
<dbReference type="SMART" id="SM00751">
    <property type="entry name" value="BSD"/>
    <property type="match status" value="1"/>
</dbReference>
<dbReference type="PROSITE" id="PS50858">
    <property type="entry name" value="BSD"/>
    <property type="match status" value="1"/>
</dbReference>
<feature type="compositionally biased region" description="Acidic residues" evidence="1">
    <location>
        <begin position="239"/>
        <end position="265"/>
    </location>
</feature>
<evidence type="ECO:0000313" key="4">
    <source>
        <dbReference type="Proteomes" id="UP001374584"/>
    </source>
</evidence>
<feature type="region of interest" description="Disordered" evidence="1">
    <location>
        <begin position="8"/>
        <end position="39"/>
    </location>
</feature>
<proteinExistence type="predicted"/>
<evidence type="ECO:0000313" key="3">
    <source>
        <dbReference type="EMBL" id="KAK7378316.1"/>
    </source>
</evidence>
<evidence type="ECO:0000256" key="1">
    <source>
        <dbReference type="SAM" id="MobiDB-lite"/>
    </source>
</evidence>
<dbReference type="Proteomes" id="UP001374584">
    <property type="component" value="Unassembled WGS sequence"/>
</dbReference>